<dbReference type="AlphaFoldDB" id="A0A9I9EHY3"/>
<accession>A0A9I9EHY3</accession>
<evidence type="ECO:0000313" key="1">
    <source>
        <dbReference type="EnsemblPlants" id="MELO3C034037.2.1"/>
    </source>
</evidence>
<name>A0A9I9EHY3_CUCME</name>
<sequence length="135" mass="15536">MEGSSAEDTEGPESWKAGELDEAVRQWNSILEIQRFIYRSLFILPIFRIHQIVNCATSRQSSPFPFVLMTSNELIEASVVKASYVQSLRRSHQHSYNTVVWHGPFVSMEYLPRHCSSLLKCFAHSSVNVVRFCRV</sequence>
<reference evidence="1" key="1">
    <citation type="submission" date="2023-03" db="UniProtKB">
        <authorList>
            <consortium name="EnsemblPlants"/>
        </authorList>
    </citation>
    <scope>IDENTIFICATION</scope>
</reference>
<dbReference type="Gramene" id="MELO3C034037.2.1">
    <property type="protein sequence ID" value="MELO3C034037.2.1"/>
    <property type="gene ID" value="MELO3C034037.2"/>
</dbReference>
<dbReference type="EnsemblPlants" id="MELO3C034037.2.1">
    <property type="protein sequence ID" value="MELO3C034037.2.1"/>
    <property type="gene ID" value="MELO3C034037.2"/>
</dbReference>
<proteinExistence type="predicted"/>
<organism evidence="1">
    <name type="scientific">Cucumis melo</name>
    <name type="common">Muskmelon</name>
    <dbReference type="NCBI Taxonomy" id="3656"/>
    <lineage>
        <taxon>Eukaryota</taxon>
        <taxon>Viridiplantae</taxon>
        <taxon>Streptophyta</taxon>
        <taxon>Embryophyta</taxon>
        <taxon>Tracheophyta</taxon>
        <taxon>Spermatophyta</taxon>
        <taxon>Magnoliopsida</taxon>
        <taxon>eudicotyledons</taxon>
        <taxon>Gunneridae</taxon>
        <taxon>Pentapetalae</taxon>
        <taxon>rosids</taxon>
        <taxon>fabids</taxon>
        <taxon>Cucurbitales</taxon>
        <taxon>Cucurbitaceae</taxon>
        <taxon>Benincaseae</taxon>
        <taxon>Cucumis</taxon>
    </lineage>
</organism>
<protein>
    <submittedName>
        <fullName evidence="1">Uncharacterized protein</fullName>
    </submittedName>
</protein>